<gene>
    <name evidence="2" type="ORF">GCM10010361_62080</name>
</gene>
<accession>A0ABN1B1V7</accession>
<evidence type="ECO:0000313" key="2">
    <source>
        <dbReference type="EMBL" id="GAA0488570.1"/>
    </source>
</evidence>
<feature type="region of interest" description="Disordered" evidence="1">
    <location>
        <begin position="16"/>
        <end position="40"/>
    </location>
</feature>
<reference evidence="2 3" key="1">
    <citation type="journal article" date="2019" name="Int. J. Syst. Evol. Microbiol.">
        <title>The Global Catalogue of Microorganisms (GCM) 10K type strain sequencing project: providing services to taxonomists for standard genome sequencing and annotation.</title>
        <authorList>
            <consortium name="The Broad Institute Genomics Platform"/>
            <consortium name="The Broad Institute Genome Sequencing Center for Infectious Disease"/>
            <person name="Wu L."/>
            <person name="Ma J."/>
        </authorList>
    </citation>
    <scope>NUCLEOTIDE SEQUENCE [LARGE SCALE GENOMIC DNA]</scope>
    <source>
        <strain evidence="2 3">JCM 4805</strain>
    </source>
</reference>
<proteinExistence type="predicted"/>
<evidence type="ECO:0000256" key="1">
    <source>
        <dbReference type="SAM" id="MobiDB-lite"/>
    </source>
</evidence>
<keyword evidence="3" id="KW-1185">Reference proteome</keyword>
<name>A0ABN1B1V7_9ACTN</name>
<protein>
    <submittedName>
        <fullName evidence="2">Uncharacterized protein</fullName>
    </submittedName>
</protein>
<sequence length="179" mass="18833">MRGNVGEVPFGPEIWVRGPVVGEGDASSAERQAAPEQQPAPQQFSWVNVHGGAGATTLATLFGGADVGQRWPDPSRGEPATLLLVARTHAAGLTGVSQTLDLFRRGEQPTGLQIGAVVLVADAPGRLPRELQQRIKILGSAVAVHRVPWIAAWRTGAKLDGSIPRELLSLARLVGHSVP</sequence>
<dbReference type="Proteomes" id="UP001500909">
    <property type="component" value="Unassembled WGS sequence"/>
</dbReference>
<organism evidence="2 3">
    <name type="scientific">Streptomyces olivaceiscleroticus</name>
    <dbReference type="NCBI Taxonomy" id="68245"/>
    <lineage>
        <taxon>Bacteria</taxon>
        <taxon>Bacillati</taxon>
        <taxon>Actinomycetota</taxon>
        <taxon>Actinomycetes</taxon>
        <taxon>Kitasatosporales</taxon>
        <taxon>Streptomycetaceae</taxon>
        <taxon>Streptomyces</taxon>
    </lineage>
</organism>
<feature type="compositionally biased region" description="Low complexity" evidence="1">
    <location>
        <begin position="26"/>
        <end position="40"/>
    </location>
</feature>
<dbReference type="EMBL" id="BAAABY010000045">
    <property type="protein sequence ID" value="GAA0488570.1"/>
    <property type="molecule type" value="Genomic_DNA"/>
</dbReference>
<evidence type="ECO:0000313" key="3">
    <source>
        <dbReference type="Proteomes" id="UP001500909"/>
    </source>
</evidence>
<comment type="caution">
    <text evidence="2">The sequence shown here is derived from an EMBL/GenBank/DDBJ whole genome shotgun (WGS) entry which is preliminary data.</text>
</comment>